<dbReference type="Pfam" id="PF05872">
    <property type="entry name" value="HerA_C"/>
    <property type="match status" value="1"/>
</dbReference>
<accession>A0A933IAM4</accession>
<dbReference type="AlphaFoldDB" id="A0A933IAM4"/>
<reference evidence="2" key="1">
    <citation type="submission" date="2020-07" db="EMBL/GenBank/DDBJ databases">
        <title>Huge and variable diversity of episymbiotic CPR bacteria and DPANN archaea in groundwater ecosystems.</title>
        <authorList>
            <person name="He C.Y."/>
            <person name="Keren R."/>
            <person name="Whittaker M."/>
            <person name="Farag I.F."/>
            <person name="Doudna J."/>
            <person name="Cate J.H.D."/>
            <person name="Banfield J.F."/>
        </authorList>
    </citation>
    <scope>NUCLEOTIDE SEQUENCE</scope>
    <source>
        <strain evidence="2">NC_groundwater_1520_Pr4_B-0.1um_53_5</strain>
    </source>
</reference>
<evidence type="ECO:0000313" key="2">
    <source>
        <dbReference type="EMBL" id="MBI4727556.1"/>
    </source>
</evidence>
<dbReference type="InterPro" id="IPR033186">
    <property type="entry name" value="HerA_C"/>
</dbReference>
<evidence type="ECO:0000313" key="3">
    <source>
        <dbReference type="Proteomes" id="UP000736328"/>
    </source>
</evidence>
<gene>
    <name evidence="2" type="ORF">HY768_10145</name>
</gene>
<name>A0A933IAM4_UNCT6</name>
<feature type="domain" description="Helicase HerA-like C-terminal" evidence="1">
    <location>
        <begin position="1"/>
        <end position="34"/>
    </location>
</feature>
<comment type="caution">
    <text evidence="2">The sequence shown here is derived from an EMBL/GenBank/DDBJ whole genome shotgun (WGS) entry which is preliminary data.</text>
</comment>
<evidence type="ECO:0000259" key="1">
    <source>
        <dbReference type="Pfam" id="PF05872"/>
    </source>
</evidence>
<dbReference type="EMBL" id="JACQXR010000137">
    <property type="protein sequence ID" value="MBI4727556.1"/>
    <property type="molecule type" value="Genomic_DNA"/>
</dbReference>
<dbReference type="Proteomes" id="UP000736328">
    <property type="component" value="Unassembled WGS sequence"/>
</dbReference>
<sequence>MAEAMVKSAARAAASQAGRTIIRGVLGSIFGERRGLF</sequence>
<protein>
    <submittedName>
        <fullName evidence="2">DUF853 family protein</fullName>
    </submittedName>
</protein>
<organism evidence="2 3">
    <name type="scientific">candidate division TA06 bacterium</name>
    <dbReference type="NCBI Taxonomy" id="2250710"/>
    <lineage>
        <taxon>Bacteria</taxon>
        <taxon>Bacteria division TA06</taxon>
    </lineage>
</organism>
<proteinExistence type="predicted"/>